<comment type="caution">
    <text evidence="2">The sequence shown here is derived from an EMBL/GenBank/DDBJ whole genome shotgun (WGS) entry which is preliminary data.</text>
</comment>
<dbReference type="PANTHER" id="PTHR31694:SF26">
    <property type="entry name" value="OS05G0151100 PROTEIN"/>
    <property type="match status" value="1"/>
</dbReference>
<dbReference type="SUPFAM" id="SSF47240">
    <property type="entry name" value="Ferritin-like"/>
    <property type="match status" value="1"/>
</dbReference>
<sequence>MHFLVHIITNLLAVSATPLIKRQAITDADVLQFALTLEHLEDSFYKGGIANFTAQSFTSAGFSSDFYTRLQEIGSHESSHVSFLTAGLTAAGATPVAACTYKFPYTDAKSFVTLSRILEGVGVSAYSGAAQFIANNAYLTAAATILTVESRHNAFISQSLGSDPFPVPFDTPLDPNQVYTLAAAFIVSCPSSNGPLPFSAFPTLTVTGTTSPGSSIGLNYTANSTATTVFAAFYNGLAPVVAPISNGNVTIPSSITAGQTYVVVTTSSNATAVSDANIVAGPAVFIVSNTTASPVAYCSGSTATKGNTSFTGDATKRSVGLIGAIAIMMALVL</sequence>
<protein>
    <submittedName>
        <fullName evidence="2">Protein rds1</fullName>
    </submittedName>
</protein>
<evidence type="ECO:0000256" key="1">
    <source>
        <dbReference type="SAM" id="SignalP"/>
    </source>
</evidence>
<evidence type="ECO:0000313" key="3">
    <source>
        <dbReference type="Proteomes" id="UP000186594"/>
    </source>
</evidence>
<dbReference type="InterPro" id="IPR009078">
    <property type="entry name" value="Ferritin-like_SF"/>
</dbReference>
<name>A0A1U7LHE9_NEOID</name>
<dbReference type="PANTHER" id="PTHR31694">
    <property type="entry name" value="DESICCATION-LIKE PROTEIN"/>
    <property type="match status" value="1"/>
</dbReference>
<dbReference type="AlphaFoldDB" id="A0A1U7LHE9"/>
<dbReference type="InterPro" id="IPR052965">
    <property type="entry name" value="Pigment-catalase-like"/>
</dbReference>
<keyword evidence="1" id="KW-0732">Signal</keyword>
<organism evidence="2 3">
    <name type="scientific">Neolecta irregularis (strain DAH-3)</name>
    <dbReference type="NCBI Taxonomy" id="1198029"/>
    <lineage>
        <taxon>Eukaryota</taxon>
        <taxon>Fungi</taxon>
        <taxon>Dikarya</taxon>
        <taxon>Ascomycota</taxon>
        <taxon>Taphrinomycotina</taxon>
        <taxon>Neolectales</taxon>
        <taxon>Neolectaceae</taxon>
        <taxon>Neolecta</taxon>
    </lineage>
</organism>
<reference evidence="2 3" key="1">
    <citation type="submission" date="2016-04" db="EMBL/GenBank/DDBJ databases">
        <title>Evolutionary innovation and constraint leading to complex multicellularity in the Ascomycota.</title>
        <authorList>
            <person name="Cisse O."/>
            <person name="Nguyen A."/>
            <person name="Hewitt D.A."/>
            <person name="Jedd G."/>
            <person name="Stajich J.E."/>
        </authorList>
    </citation>
    <scope>NUCLEOTIDE SEQUENCE [LARGE SCALE GENOMIC DNA]</scope>
    <source>
        <strain evidence="2 3">DAH-3</strain>
    </source>
</reference>
<proteinExistence type="predicted"/>
<dbReference type="OMA" id="MAWYHDM"/>
<dbReference type="Proteomes" id="UP000186594">
    <property type="component" value="Unassembled WGS sequence"/>
</dbReference>
<dbReference type="STRING" id="1198029.A0A1U7LHE9"/>
<evidence type="ECO:0000313" key="2">
    <source>
        <dbReference type="EMBL" id="OLL22077.1"/>
    </source>
</evidence>
<feature type="chain" id="PRO_5012007445" evidence="1">
    <location>
        <begin position="17"/>
        <end position="333"/>
    </location>
</feature>
<dbReference type="Pfam" id="PF13668">
    <property type="entry name" value="Ferritin_2"/>
    <property type="match status" value="1"/>
</dbReference>
<dbReference type="EMBL" id="LXFE01003920">
    <property type="protein sequence ID" value="OLL22077.1"/>
    <property type="molecule type" value="Genomic_DNA"/>
</dbReference>
<gene>
    <name evidence="2" type="ORF">NEOLI_003289</name>
</gene>
<keyword evidence="3" id="KW-1185">Reference proteome</keyword>
<accession>A0A1U7LHE9</accession>
<feature type="signal peptide" evidence="1">
    <location>
        <begin position="1"/>
        <end position="16"/>
    </location>
</feature>
<dbReference type="OrthoDB" id="1001765at2759"/>